<comment type="caution">
    <text evidence="1">Lacks conserved residue(s) required for the propagation of feature annotation.</text>
</comment>
<protein>
    <recommendedName>
        <fullName evidence="3">Calpain catalytic domain-containing protein</fullName>
    </recommendedName>
</protein>
<dbReference type="EMBL" id="JAPXFL010000015">
    <property type="protein sequence ID" value="KAK9497399.1"/>
    <property type="molecule type" value="Genomic_DNA"/>
</dbReference>
<feature type="compositionally biased region" description="Acidic residues" evidence="2">
    <location>
        <begin position="10"/>
        <end position="61"/>
    </location>
</feature>
<evidence type="ECO:0000313" key="5">
    <source>
        <dbReference type="Proteomes" id="UP001461498"/>
    </source>
</evidence>
<dbReference type="GO" id="GO:0006508">
    <property type="term" value="P:proteolysis"/>
    <property type="evidence" value="ECO:0007669"/>
    <property type="project" value="InterPro"/>
</dbReference>
<evidence type="ECO:0000256" key="1">
    <source>
        <dbReference type="PROSITE-ProRule" id="PRU00239"/>
    </source>
</evidence>
<dbReference type="InterPro" id="IPR054093">
    <property type="entry name" value="Androglobin_II"/>
</dbReference>
<feature type="domain" description="Calpain catalytic" evidence="3">
    <location>
        <begin position="149"/>
        <end position="371"/>
    </location>
</feature>
<proteinExistence type="predicted"/>
<dbReference type="InterPro" id="IPR001300">
    <property type="entry name" value="Peptidase_C2_calpain_cat"/>
</dbReference>
<organism evidence="4 5">
    <name type="scientific">Rhynocoris fuscipes</name>
    <dbReference type="NCBI Taxonomy" id="488301"/>
    <lineage>
        <taxon>Eukaryota</taxon>
        <taxon>Metazoa</taxon>
        <taxon>Ecdysozoa</taxon>
        <taxon>Arthropoda</taxon>
        <taxon>Hexapoda</taxon>
        <taxon>Insecta</taxon>
        <taxon>Pterygota</taxon>
        <taxon>Neoptera</taxon>
        <taxon>Paraneoptera</taxon>
        <taxon>Hemiptera</taxon>
        <taxon>Heteroptera</taxon>
        <taxon>Panheteroptera</taxon>
        <taxon>Cimicomorpha</taxon>
        <taxon>Reduviidae</taxon>
        <taxon>Harpactorinae</taxon>
        <taxon>Harpactorini</taxon>
        <taxon>Rhynocoris</taxon>
    </lineage>
</organism>
<reference evidence="4 5" key="1">
    <citation type="submission" date="2022-12" db="EMBL/GenBank/DDBJ databases">
        <title>Chromosome-level genome assembly of true bugs.</title>
        <authorList>
            <person name="Ma L."/>
            <person name="Li H."/>
        </authorList>
    </citation>
    <scope>NUCLEOTIDE SEQUENCE [LARGE SCALE GENOMIC DNA]</scope>
    <source>
        <strain evidence="4">Lab_2022b</strain>
    </source>
</reference>
<keyword evidence="5" id="KW-1185">Reference proteome</keyword>
<accession>A0AAW1CIW1</accession>
<dbReference type="PANTHER" id="PTHR46298:SF1">
    <property type="entry name" value="ANDROGLOBIN"/>
    <property type="match status" value="1"/>
</dbReference>
<feature type="region of interest" description="Disordered" evidence="2">
    <location>
        <begin position="545"/>
        <end position="574"/>
    </location>
</feature>
<dbReference type="PROSITE" id="PS50203">
    <property type="entry name" value="CALPAIN_CAT"/>
    <property type="match status" value="1"/>
</dbReference>
<feature type="compositionally biased region" description="Basic residues" evidence="2">
    <location>
        <begin position="399"/>
        <end position="411"/>
    </location>
</feature>
<name>A0AAW1CIW1_9HEMI</name>
<evidence type="ECO:0000256" key="2">
    <source>
        <dbReference type="SAM" id="MobiDB-lite"/>
    </source>
</evidence>
<comment type="caution">
    <text evidence="4">The sequence shown here is derived from an EMBL/GenBank/DDBJ whole genome shotgun (WGS) entry which is preliminary data.</text>
</comment>
<dbReference type="PANTHER" id="PTHR46298">
    <property type="entry name" value="ANDROGLOBIN"/>
    <property type="match status" value="1"/>
</dbReference>
<dbReference type="Pfam" id="PF22069">
    <property type="entry name" value="Androglobin_IV"/>
    <property type="match status" value="1"/>
</dbReference>
<dbReference type="InterPro" id="IPR054094">
    <property type="entry name" value="Androglobin_IV"/>
</dbReference>
<dbReference type="Proteomes" id="UP001461498">
    <property type="component" value="Unassembled WGS sequence"/>
</dbReference>
<dbReference type="InterPro" id="IPR053033">
    <property type="entry name" value="Androglobin-like"/>
</dbReference>
<evidence type="ECO:0000313" key="4">
    <source>
        <dbReference type="EMBL" id="KAK9497399.1"/>
    </source>
</evidence>
<sequence>MASPYASDNPFDDNDDIDYEYEAEWEHEEQEEMEEEEEEEEEEDIIAVFSDDEDEESTEEYDPVRPKVIRKVSPQLVTGHGARKGFAGLGRLFGNDPSNFIPPWPLWNDGFVNETSWDLSVNDLKMRSAAVTAMSSKKKINVQEPPNVDPKYVNLKDYTGRNMPKDIIVHEWKRPREINENDSNVWKLDFEIGDLDLEINNAHLFRYKSMRHIIGSFCCLERASTMYPNFPIEFLSSANYVPNTGTQWHPWQHVYANTKAGSGTHHMPKFNPYGMYFVRVYYMGAWRKITVDDYIPLNKKGEWLLPRSKDPTNLWMPLLTKALLKVAAISSTDSRPFNDFNVITALTGYLCTSVDCRDVEPDVLWAVLVNQLKPDPNRGTDEVEQPADEPDTKKSQQTTKRKSMKKERLKKQASVAVVVNEPSKDEIKQLMAEKLDKEVRKVTGGVYNNIEEDFVPLTERDKLMEEIEALKPKKVSIEEDMKNQSLIKQKSEKLNKMSPQLDDDTTKSATKVGTGGGGSDDSSEDEDDVDEDLFSLSYSSGETIESSCFSPLKEDSTPSSDLEDDEEVKQERQMKLDLADEERESENYQFCVATDSLTCLNDSKEIYAADPGSTIVLLYLHDSKKNKDIHMPYTYEGPVFAYDIESRKVPYYLPAWKMLRWLDLAKEYNVIKDIPGSTKREVIMYIPLKRRMPKKENSNADDPEDAEPKLRKATPILPTKLDFDKIVKGIWRIDIYYRQSCFKYSSYATNLTAQSSVSEWSNIPLNLGGVKLKEGVKQAPTSTNSTKVSLPSQCFYICADSFYCKSILITLSIFNPKQEFADGYLMGELYCWSNPNQGRILFSLRTIGTKTYRLNLGPGLQVVRIFFKIMFPYYIQLHSNNFYIVGNKDQMEQYTSTETISYKVIGDEMSDRFERLVMAAMNSPGLHGYALERFKSCILPFCLRRFSGPAPDITKGRLLFENALENIIMKMLFLKVPDNRISITIMRFRFIFLDEEFGQSFLNQHMPFLRDIMREIEIFKACEYADDLIYLYPRSLLNRPNLLRTLIQTKLDEAQDFQKTPPTSPRALSPNKKNKNNENKPKEIDRNLMFTSPENCIELMKSIVESDSAFGSMYPFKNDADMRSISHVFKGTSEVMPFLTWGVLARVLFNVHSVVPAPVSFQLFTTFERIVLCIYDLDSQEIMYTNYDPNYIYYLAANKLGYAAVAHGYLETQKKSIRLAHKYDSQWSIRVLVKDKEDLPHECTKLLLGRCSAKPQTEEVKLRLHALCQYYIPNSQGIIGRFAIILPKTITVTLTAKMSNENVIFAVLIFGRHNKVMAKVVGKGQAMIPALLLPRIKGHGGKEEELFYFTGRILLMYNSWDLTSEEKLHVKDLEKLGGRTTVDTNNVGGGAFWRLSMVVDASVHSTTKLVVDRTDVNIFYAILRELEVNDPGRIERGRALRAQFLRSFEELRESLFIGRGFRVNELNWMILPPKPPDSVTDVLLKKYEDPNEYILPCIYGPKAQRKIIKKSRKNTKRNQELGITKHHETVPNLKALMNEQHDMNYAIEERLWKMKEKTNKKLSDSVKDRDDFVKMQADIALRMAQYESEDKV</sequence>
<feature type="region of interest" description="Disordered" evidence="2">
    <location>
        <begin position="375"/>
        <end position="414"/>
    </location>
</feature>
<dbReference type="Pfam" id="PF00648">
    <property type="entry name" value="Peptidase_C2"/>
    <property type="match status" value="1"/>
</dbReference>
<gene>
    <name evidence="4" type="ORF">O3M35_004726</name>
</gene>
<evidence type="ECO:0000259" key="3">
    <source>
        <dbReference type="PROSITE" id="PS50203"/>
    </source>
</evidence>
<dbReference type="GO" id="GO:0004198">
    <property type="term" value="F:calcium-dependent cysteine-type endopeptidase activity"/>
    <property type="evidence" value="ECO:0007669"/>
    <property type="project" value="InterPro"/>
</dbReference>
<feature type="region of interest" description="Disordered" evidence="2">
    <location>
        <begin position="1054"/>
        <end position="1085"/>
    </location>
</feature>
<feature type="region of interest" description="Disordered" evidence="2">
    <location>
        <begin position="479"/>
        <end position="529"/>
    </location>
</feature>
<dbReference type="Pfam" id="PF22068">
    <property type="entry name" value="Androglobin_II"/>
    <property type="match status" value="1"/>
</dbReference>
<dbReference type="InterPro" id="IPR038765">
    <property type="entry name" value="Papain-like_cys_pep_sf"/>
</dbReference>
<dbReference type="SUPFAM" id="SSF54001">
    <property type="entry name" value="Cysteine proteinases"/>
    <property type="match status" value="1"/>
</dbReference>
<feature type="compositionally biased region" description="Basic and acidic residues" evidence="2">
    <location>
        <begin position="1075"/>
        <end position="1085"/>
    </location>
</feature>
<feature type="region of interest" description="Disordered" evidence="2">
    <location>
        <begin position="1"/>
        <end position="63"/>
    </location>
</feature>